<reference evidence="2 3" key="1">
    <citation type="submission" date="2015-07" db="EMBL/GenBank/DDBJ databases">
        <title>Emmonsia species relationships and genome sequence.</title>
        <authorList>
            <person name="Cuomo C.A."/>
            <person name="Schwartz I.S."/>
            <person name="Kenyon C."/>
            <person name="de Hoog G.S."/>
            <person name="Govender N.P."/>
            <person name="Botha A."/>
            <person name="Moreno L."/>
            <person name="de Vries M."/>
            <person name="Munoz J.F."/>
            <person name="Stielow J.B."/>
        </authorList>
    </citation>
    <scope>NUCLEOTIDE SEQUENCE [LARGE SCALE GENOMIC DNA]</scope>
    <source>
        <strain evidence="2 3">CBS 136260</strain>
    </source>
</reference>
<keyword evidence="3" id="KW-1185">Reference proteome</keyword>
<sequence>MWVGGRLVRNDEATGTNDGACQDDERRVTANQHGQNGICRGSPPLAASSEPSGNRPAFDSLAQDWQGNRDETA</sequence>
<proteinExistence type="predicted"/>
<gene>
    <name evidence="2" type="ORF">ACJ72_08575</name>
</gene>
<name>A0A1B7NKI4_9EURO</name>
<feature type="region of interest" description="Disordered" evidence="1">
    <location>
        <begin position="1"/>
        <end position="73"/>
    </location>
</feature>
<evidence type="ECO:0000313" key="3">
    <source>
        <dbReference type="Proteomes" id="UP000091918"/>
    </source>
</evidence>
<dbReference type="AlphaFoldDB" id="A0A1B7NKI4"/>
<dbReference type="EMBL" id="LGUA01003281">
    <property type="protein sequence ID" value="OAX77130.1"/>
    <property type="molecule type" value="Genomic_DNA"/>
</dbReference>
<comment type="caution">
    <text evidence="2">The sequence shown here is derived from an EMBL/GenBank/DDBJ whole genome shotgun (WGS) entry which is preliminary data.</text>
</comment>
<organism evidence="2 3">
    <name type="scientific">Emergomyces africanus</name>
    <dbReference type="NCBI Taxonomy" id="1955775"/>
    <lineage>
        <taxon>Eukaryota</taxon>
        <taxon>Fungi</taxon>
        <taxon>Dikarya</taxon>
        <taxon>Ascomycota</taxon>
        <taxon>Pezizomycotina</taxon>
        <taxon>Eurotiomycetes</taxon>
        <taxon>Eurotiomycetidae</taxon>
        <taxon>Onygenales</taxon>
        <taxon>Ajellomycetaceae</taxon>
        <taxon>Emergomyces</taxon>
    </lineage>
</organism>
<feature type="non-terminal residue" evidence="2">
    <location>
        <position position="73"/>
    </location>
</feature>
<evidence type="ECO:0000313" key="2">
    <source>
        <dbReference type="EMBL" id="OAX77130.1"/>
    </source>
</evidence>
<evidence type="ECO:0000256" key="1">
    <source>
        <dbReference type="SAM" id="MobiDB-lite"/>
    </source>
</evidence>
<protein>
    <submittedName>
        <fullName evidence="2">Uncharacterized protein</fullName>
    </submittedName>
</protein>
<accession>A0A1B7NKI4</accession>
<dbReference type="Proteomes" id="UP000091918">
    <property type="component" value="Unassembled WGS sequence"/>
</dbReference>